<evidence type="ECO:0000313" key="3">
    <source>
        <dbReference type="EMBL" id="MDI3388553.1"/>
    </source>
</evidence>
<organism evidence="3 4">
    <name type="scientific">Streptomyces solicavernae</name>
    <dbReference type="NCBI Taxonomy" id="3043614"/>
    <lineage>
        <taxon>Bacteria</taxon>
        <taxon>Bacillati</taxon>
        <taxon>Actinomycetota</taxon>
        <taxon>Actinomycetes</taxon>
        <taxon>Kitasatosporales</taxon>
        <taxon>Streptomycetaceae</taxon>
        <taxon>Streptomyces</taxon>
    </lineage>
</organism>
<keyword evidence="1" id="KW-1133">Transmembrane helix</keyword>
<keyword evidence="4" id="KW-1185">Reference proteome</keyword>
<evidence type="ECO:0000259" key="2">
    <source>
        <dbReference type="Pfam" id="PF19053"/>
    </source>
</evidence>
<evidence type="ECO:0000313" key="4">
    <source>
        <dbReference type="Proteomes" id="UP001224661"/>
    </source>
</evidence>
<dbReference type="EMBL" id="JASCIR010000018">
    <property type="protein sequence ID" value="MDI3388553.1"/>
    <property type="molecule type" value="Genomic_DNA"/>
</dbReference>
<feature type="transmembrane region" description="Helical" evidence="1">
    <location>
        <begin position="75"/>
        <end position="96"/>
    </location>
</feature>
<accession>A0ABT6RXQ7</accession>
<feature type="transmembrane region" description="Helical" evidence="1">
    <location>
        <begin position="166"/>
        <end position="187"/>
    </location>
</feature>
<keyword evidence="1" id="KW-0472">Membrane</keyword>
<dbReference type="RefSeq" id="WP_282515008.1">
    <property type="nucleotide sequence ID" value="NZ_JASCIR010000018.1"/>
</dbReference>
<feature type="transmembrane region" description="Helical" evidence="1">
    <location>
        <begin position="296"/>
        <end position="319"/>
    </location>
</feature>
<feature type="transmembrane region" description="Helical" evidence="1">
    <location>
        <begin position="193"/>
        <end position="210"/>
    </location>
</feature>
<feature type="transmembrane region" description="Helical" evidence="1">
    <location>
        <begin position="49"/>
        <end position="69"/>
    </location>
</feature>
<gene>
    <name evidence="3" type="ORF">QIS99_20420</name>
</gene>
<feature type="transmembrane region" description="Helical" evidence="1">
    <location>
        <begin position="141"/>
        <end position="159"/>
    </location>
</feature>
<sequence>MTFPERFPRVVNVVGGVDASAEPHDDMTAAAGRLDLRSWRWRPAARRPVAAVAGVLFAAVAALFARAAYPAGPVAYGLLGAALVIAAVGALTARLGPGPVDGAVAARGNRALAAVLLLIAGLFAVAGAWTAADAHALPGPARLAVTSAALALGLLLLGLCTPFARAGLVGAGAAAGLTALWELAALVVGGDPALLGALLAPASLVLLGLLPRLALRATGLTAIDDRRAAGSSVSRHHVADALADTHRGLVAATVLTAASAAAAGWLLTSAAPTPWTVLTTAVTAVVLLARARAFPLAVEVVAVFAAAAVLVVRLAQLWLRGTDGAGPLLLLGLAAALPLLALVLQPAPPLAQRLRRAADLVESIGVVGLLPLTVGVFGVYAHLLGGS</sequence>
<evidence type="ECO:0000256" key="1">
    <source>
        <dbReference type="SAM" id="Phobius"/>
    </source>
</evidence>
<feature type="domain" description="EccD-like transmembrane" evidence="2">
    <location>
        <begin position="46"/>
        <end position="384"/>
    </location>
</feature>
<proteinExistence type="predicted"/>
<comment type="caution">
    <text evidence="3">The sequence shown here is derived from an EMBL/GenBank/DDBJ whole genome shotgun (WGS) entry which is preliminary data.</text>
</comment>
<reference evidence="3 4" key="1">
    <citation type="submission" date="2023-05" db="EMBL/GenBank/DDBJ databases">
        <title>Draft genome sequence of Streptomyces sp. B-S-A8 isolated from a cave soil in Thailand.</title>
        <authorList>
            <person name="Chamroensaksri N."/>
            <person name="Muangham S."/>
        </authorList>
    </citation>
    <scope>NUCLEOTIDE SEQUENCE [LARGE SCALE GENOMIC DNA]</scope>
    <source>
        <strain evidence="3 4">B-S-A8</strain>
    </source>
</reference>
<feature type="transmembrane region" description="Helical" evidence="1">
    <location>
        <begin position="273"/>
        <end position="289"/>
    </location>
</feature>
<keyword evidence="1" id="KW-0812">Transmembrane</keyword>
<feature type="transmembrane region" description="Helical" evidence="1">
    <location>
        <begin position="364"/>
        <end position="383"/>
    </location>
</feature>
<feature type="transmembrane region" description="Helical" evidence="1">
    <location>
        <begin position="249"/>
        <end position="267"/>
    </location>
</feature>
<feature type="transmembrane region" description="Helical" evidence="1">
    <location>
        <begin position="325"/>
        <end position="344"/>
    </location>
</feature>
<dbReference type="InterPro" id="IPR044049">
    <property type="entry name" value="EccD_transm"/>
</dbReference>
<name>A0ABT6RXQ7_9ACTN</name>
<protein>
    <submittedName>
        <fullName evidence="3">Type VII secretion integral membrane protein EccD</fullName>
    </submittedName>
</protein>
<dbReference type="Proteomes" id="UP001224661">
    <property type="component" value="Unassembled WGS sequence"/>
</dbReference>
<feature type="transmembrane region" description="Helical" evidence="1">
    <location>
        <begin position="108"/>
        <end position="129"/>
    </location>
</feature>
<dbReference type="Pfam" id="PF19053">
    <property type="entry name" value="EccD"/>
    <property type="match status" value="1"/>
</dbReference>